<dbReference type="Proteomes" id="UP000186777">
    <property type="component" value="Unassembled WGS sequence"/>
</dbReference>
<name>A0A1Q6R854_9FIRM</name>
<protein>
    <recommendedName>
        <fullName evidence="1">HTH cro/C1-type domain-containing protein</fullName>
    </recommendedName>
</protein>
<dbReference type="STRING" id="626940.BHW43_03390"/>
<reference evidence="2 3" key="1">
    <citation type="journal article" date="2016" name="Nat. Biotechnol.">
        <title>Measurement of bacterial replication rates in microbial communities.</title>
        <authorList>
            <person name="Brown C.T."/>
            <person name="Olm M.R."/>
            <person name="Thomas B.C."/>
            <person name="Banfield J.F."/>
        </authorList>
    </citation>
    <scope>NUCLEOTIDE SEQUENCE [LARGE SCALE GENOMIC DNA]</scope>
    <source>
        <strain evidence="2">46_33</strain>
    </source>
</reference>
<dbReference type="GO" id="GO:0003677">
    <property type="term" value="F:DNA binding"/>
    <property type="evidence" value="ECO:0007669"/>
    <property type="project" value="InterPro"/>
</dbReference>
<proteinExistence type="predicted"/>
<dbReference type="Pfam" id="PF01381">
    <property type="entry name" value="HTH_3"/>
    <property type="match status" value="1"/>
</dbReference>
<evidence type="ECO:0000259" key="1">
    <source>
        <dbReference type="PROSITE" id="PS50943"/>
    </source>
</evidence>
<dbReference type="EMBL" id="MNTG01000015">
    <property type="protein sequence ID" value="OLA38529.1"/>
    <property type="molecule type" value="Genomic_DNA"/>
</dbReference>
<evidence type="ECO:0000313" key="2">
    <source>
        <dbReference type="EMBL" id="OLA38529.1"/>
    </source>
</evidence>
<evidence type="ECO:0000313" key="3">
    <source>
        <dbReference type="Proteomes" id="UP000186777"/>
    </source>
</evidence>
<dbReference type="InterPro" id="IPR010982">
    <property type="entry name" value="Lambda_DNA-bd_dom_sf"/>
</dbReference>
<dbReference type="CDD" id="cd00093">
    <property type="entry name" value="HTH_XRE"/>
    <property type="match status" value="1"/>
</dbReference>
<dbReference type="InterPro" id="IPR001387">
    <property type="entry name" value="Cro/C1-type_HTH"/>
</dbReference>
<dbReference type="Gene3D" id="1.10.260.40">
    <property type="entry name" value="lambda repressor-like DNA-binding domains"/>
    <property type="match status" value="1"/>
</dbReference>
<comment type="caution">
    <text evidence="2">The sequence shown here is derived from an EMBL/GenBank/DDBJ whole genome shotgun (WGS) entry which is preliminary data.</text>
</comment>
<organism evidence="2 3">
    <name type="scientific">Phascolarctobacterium succinatutens</name>
    <dbReference type="NCBI Taxonomy" id="626940"/>
    <lineage>
        <taxon>Bacteria</taxon>
        <taxon>Bacillati</taxon>
        <taxon>Bacillota</taxon>
        <taxon>Negativicutes</taxon>
        <taxon>Acidaminococcales</taxon>
        <taxon>Acidaminococcaceae</taxon>
        <taxon>Phascolarctobacterium</taxon>
    </lineage>
</organism>
<sequence length="65" mass="7714">MLHVALSFEEKPKNKLPGDNLKYYRQRKSLTTKQLAEKMDVVPATILMYEQNKYPIPYDVAKEWI</sequence>
<accession>A0A1Q6R854</accession>
<dbReference type="PROSITE" id="PS50943">
    <property type="entry name" value="HTH_CROC1"/>
    <property type="match status" value="1"/>
</dbReference>
<gene>
    <name evidence="2" type="ORF">BHW43_03390</name>
</gene>
<dbReference type="SUPFAM" id="SSF47413">
    <property type="entry name" value="lambda repressor-like DNA-binding domains"/>
    <property type="match status" value="1"/>
</dbReference>
<dbReference type="AlphaFoldDB" id="A0A1Q6R854"/>
<feature type="domain" description="HTH cro/C1-type" evidence="1">
    <location>
        <begin position="21"/>
        <end position="63"/>
    </location>
</feature>